<dbReference type="InterPro" id="IPR023828">
    <property type="entry name" value="Peptidase_S8_Ser-AS"/>
</dbReference>
<dbReference type="Gene3D" id="3.40.50.200">
    <property type="entry name" value="Peptidase S8/S53 domain"/>
    <property type="match status" value="2"/>
</dbReference>
<dbReference type="InterPro" id="IPR050131">
    <property type="entry name" value="Peptidase_S8_subtilisin-like"/>
</dbReference>
<dbReference type="PROSITE" id="PS00136">
    <property type="entry name" value="SUBTILASE_ASP"/>
    <property type="match status" value="1"/>
</dbReference>
<keyword evidence="3 6" id="KW-0378">Hydrolase</keyword>
<proteinExistence type="inferred from homology"/>
<dbReference type="InterPro" id="IPR015500">
    <property type="entry name" value="Peptidase_S8_subtilisin-rel"/>
</dbReference>
<dbReference type="GO" id="GO:0005975">
    <property type="term" value="P:carbohydrate metabolic process"/>
    <property type="evidence" value="ECO:0007669"/>
    <property type="project" value="UniProtKB-ARBA"/>
</dbReference>
<feature type="compositionally biased region" description="Pro residues" evidence="8">
    <location>
        <begin position="1255"/>
        <end position="1267"/>
    </location>
</feature>
<evidence type="ECO:0000256" key="5">
    <source>
        <dbReference type="PIRSR" id="PIRSR615500-1"/>
    </source>
</evidence>
<feature type="compositionally biased region" description="Low complexity" evidence="8">
    <location>
        <begin position="1191"/>
        <end position="1208"/>
    </location>
</feature>
<dbReference type="InterPro" id="IPR000209">
    <property type="entry name" value="Peptidase_S8/S53_dom"/>
</dbReference>
<keyword evidence="11" id="KW-1185">Reference proteome</keyword>
<sequence length="1285" mass="130339">MTAAALLITTAVGATAEPADVGDLPDPTTLPPAAPVTPQPGSDAPDAGGASTDIQDAEGPTTVFVEVTAPTTREALAVSQLDGLSPQGRTEASTAESVVEQAADTVVAALPDDTQVLYTSTHGLAGVALTADAAALRELAERDDVRSITEIVPMERTSNGGSNLFTGASAAWQGVDGLDGLTGEGQTIAVIDSGVDFTHATFNADTAAAAAYPTTLDEEAERYFATTPTWPQGNVVGGWDFVGRAYVGSSGPAAAPDGNPIDEGAAVCRPGGGGGHGTHVAATAAGRGVTAGGTTFEGDYAALGEEDQKQMIVGPGSAPGADIVALKVFGCDGVTSFSGDALDWLLDPTNEIAQRVTVVNMSLGGALAPVDATTSRRVQQLTEAGKVVVISAGNSSDVHDVGGSPGNSNASLSVANSISDTTDYVAAKVSVAGGPEQGVGGQYSEAFTFPDGPVGPLDAVTLTPGTLPYNSGCEPYTAADRERVAGKAVVLAWDDTTTPLPCGSAARAQNASDAGAGGTIFTATRETFSAGLAGTDAVPTFQMIGSATRSLLAYEPTTGVISISTPFTITFDSSTYQRGVAVPDLADTLNPGSSRGVHGSFGSTKPDVAAPGTGINSAAVATGNGSAIKSGTSMAAPHAAGIVALTREANPGWTAAQVKAGVMNTAVHDVVVDGTPFGPQRVGSGRVDAVAATSTSVIAYDSENRDGVSVGFGVVELVGPTELTRTVEIFNGGDAATTLDASYRAQTEVPGVAYRLSPESVTVPPGGTATLDVTLEVTDLDAVERTIDPTMSSTDPITNTPREYLTVPQGWIELTGAPEVETLRLPVSAAVKPASETVAGPITFGTAQTTSTAFGIAGRGVDTGGYTSMVAPFNLLATSPQIDPDGPAAAQSADLRSVGVSQYRVGEEPYLALGIETWGPWATLGASSSTFLVGVQTPRGLYIVTLRKAGSNPTFGDRSVVTLRAPNSTTDIRTEFVNGVPATVDTNTFDSTVAVLPVSLTALGYTPAQVAAGVDLRLIVASPQEQISNLSFRTGSGLTFGGGSSAVFEGLPGTSIDVTRSAPAPATPPPPTPGPWDPTPPANAWRPHPPERRSSCSTCTTRQASRARSSTSATSCHRSPPTNASSTSRPPTSSTPTSPGWRTRRSRPGGTPPPARSSDPWHPSHATPWPHSSTAWPSPRTTPRPRRHRSSTSPPTTSTSRRSPGPSRQASPPVGTHRPARSSARWPTSTATRSQPSSTATPTTPASTSTATPHPRQPSSPTSPPPRSTSARSAGSPTTASPPDG</sequence>
<evidence type="ECO:0000256" key="4">
    <source>
        <dbReference type="ARBA" id="ARBA00022825"/>
    </source>
</evidence>
<evidence type="ECO:0000256" key="2">
    <source>
        <dbReference type="ARBA" id="ARBA00022670"/>
    </source>
</evidence>
<evidence type="ECO:0000256" key="6">
    <source>
        <dbReference type="PROSITE-ProRule" id="PRU01240"/>
    </source>
</evidence>
<feature type="active site" description="Charge relay system" evidence="5 6">
    <location>
        <position position="276"/>
    </location>
</feature>
<evidence type="ECO:0000313" key="11">
    <source>
        <dbReference type="Proteomes" id="UP001157161"/>
    </source>
</evidence>
<reference evidence="10" key="2">
    <citation type="submission" date="2023-02" db="EMBL/GenBank/DDBJ databases">
        <authorList>
            <person name="Sun Q."/>
            <person name="Mori K."/>
        </authorList>
    </citation>
    <scope>NUCLEOTIDE SEQUENCE</scope>
    <source>
        <strain evidence="10">NBRC 112290</strain>
    </source>
</reference>
<dbReference type="Proteomes" id="UP001157161">
    <property type="component" value="Unassembled WGS sequence"/>
</dbReference>
<dbReference type="InterPro" id="IPR023827">
    <property type="entry name" value="Peptidase_S8_Asp-AS"/>
</dbReference>
<dbReference type="GO" id="GO:0006508">
    <property type="term" value="P:proteolysis"/>
    <property type="evidence" value="ECO:0007669"/>
    <property type="project" value="UniProtKB-KW"/>
</dbReference>
<feature type="active site" description="Charge relay system" evidence="5 6">
    <location>
        <position position="192"/>
    </location>
</feature>
<dbReference type="SUPFAM" id="SSF52743">
    <property type="entry name" value="Subtilisin-like"/>
    <property type="match status" value="1"/>
</dbReference>
<keyword evidence="2 6" id="KW-0645">Protease</keyword>
<feature type="active site" description="Charge relay system" evidence="5 6">
    <location>
        <position position="633"/>
    </location>
</feature>
<accession>A0AA37XEI1</accession>
<dbReference type="RefSeq" id="WP_284250428.1">
    <property type="nucleotide sequence ID" value="NZ_BSUM01000001.1"/>
</dbReference>
<dbReference type="PANTHER" id="PTHR43806">
    <property type="entry name" value="PEPTIDASE S8"/>
    <property type="match status" value="1"/>
</dbReference>
<feature type="domain" description="Peptidase S8/S53" evidence="9">
    <location>
        <begin position="183"/>
        <end position="672"/>
    </location>
</feature>
<dbReference type="GO" id="GO:0004252">
    <property type="term" value="F:serine-type endopeptidase activity"/>
    <property type="evidence" value="ECO:0007669"/>
    <property type="project" value="UniProtKB-UniRule"/>
</dbReference>
<evidence type="ECO:0000256" key="3">
    <source>
        <dbReference type="ARBA" id="ARBA00022801"/>
    </source>
</evidence>
<feature type="compositionally biased region" description="Low complexity" evidence="8">
    <location>
        <begin position="1097"/>
        <end position="1141"/>
    </location>
</feature>
<dbReference type="PRINTS" id="PR00723">
    <property type="entry name" value="SUBTILISIN"/>
</dbReference>
<dbReference type="InterPro" id="IPR036852">
    <property type="entry name" value="Peptidase_S8/S53_dom_sf"/>
</dbReference>
<dbReference type="PROSITE" id="PS51892">
    <property type="entry name" value="SUBTILASE"/>
    <property type="match status" value="1"/>
</dbReference>
<feature type="compositionally biased region" description="Pro residues" evidence="8">
    <location>
        <begin position="1065"/>
        <end position="1081"/>
    </location>
</feature>
<feature type="compositionally biased region" description="Pro residues" evidence="8">
    <location>
        <begin position="28"/>
        <end position="38"/>
    </location>
</feature>
<reference evidence="10" key="1">
    <citation type="journal article" date="2014" name="Int. J. Syst. Evol. Microbiol.">
        <title>Complete genome sequence of Corynebacterium casei LMG S-19264T (=DSM 44701T), isolated from a smear-ripened cheese.</title>
        <authorList>
            <consortium name="US DOE Joint Genome Institute (JGI-PGF)"/>
            <person name="Walter F."/>
            <person name="Albersmeier A."/>
            <person name="Kalinowski J."/>
            <person name="Ruckert C."/>
        </authorList>
    </citation>
    <scope>NUCLEOTIDE SEQUENCE</scope>
    <source>
        <strain evidence="10">NBRC 112290</strain>
    </source>
</reference>
<evidence type="ECO:0000256" key="8">
    <source>
        <dbReference type="SAM" id="MobiDB-lite"/>
    </source>
</evidence>
<keyword evidence="4 6" id="KW-0720">Serine protease</keyword>
<dbReference type="EMBL" id="BSUM01000001">
    <property type="protein sequence ID" value="GMA31634.1"/>
    <property type="molecule type" value="Genomic_DNA"/>
</dbReference>
<evidence type="ECO:0000256" key="7">
    <source>
        <dbReference type="RuleBase" id="RU003355"/>
    </source>
</evidence>
<feature type="compositionally biased region" description="Low complexity" evidence="8">
    <location>
        <begin position="1227"/>
        <end position="1254"/>
    </location>
</feature>
<comment type="caution">
    <text evidence="10">The sequence shown here is derived from an EMBL/GenBank/DDBJ whole genome shotgun (WGS) entry which is preliminary data.</text>
</comment>
<evidence type="ECO:0000259" key="9">
    <source>
        <dbReference type="Pfam" id="PF00082"/>
    </source>
</evidence>
<feature type="compositionally biased region" description="Low complexity" evidence="8">
    <location>
        <begin position="1268"/>
        <end position="1285"/>
    </location>
</feature>
<dbReference type="InterPro" id="IPR013783">
    <property type="entry name" value="Ig-like_fold"/>
</dbReference>
<evidence type="ECO:0000256" key="1">
    <source>
        <dbReference type="ARBA" id="ARBA00011073"/>
    </source>
</evidence>
<dbReference type="Gene3D" id="2.60.40.10">
    <property type="entry name" value="Immunoglobulins"/>
    <property type="match status" value="1"/>
</dbReference>
<protein>
    <submittedName>
        <fullName evidence="10">Peptidase S8</fullName>
    </submittedName>
</protein>
<comment type="similarity">
    <text evidence="1 6 7">Belongs to the peptidase S8 family.</text>
</comment>
<dbReference type="PANTHER" id="PTHR43806:SF11">
    <property type="entry name" value="CEREVISIN-RELATED"/>
    <property type="match status" value="1"/>
</dbReference>
<gene>
    <name evidence="10" type="ORF">GCM10025875_16260</name>
</gene>
<organism evidence="10 11">
    <name type="scientific">Litorihabitans aurantiacus</name>
    <dbReference type="NCBI Taxonomy" id="1930061"/>
    <lineage>
        <taxon>Bacteria</taxon>
        <taxon>Bacillati</taxon>
        <taxon>Actinomycetota</taxon>
        <taxon>Actinomycetes</taxon>
        <taxon>Micrococcales</taxon>
        <taxon>Beutenbergiaceae</taxon>
        <taxon>Litorihabitans</taxon>
    </lineage>
</organism>
<feature type="region of interest" description="Disordered" evidence="8">
    <location>
        <begin position="1"/>
        <end position="58"/>
    </location>
</feature>
<evidence type="ECO:0000313" key="10">
    <source>
        <dbReference type="EMBL" id="GMA31634.1"/>
    </source>
</evidence>
<name>A0AA37XEI1_9MICO</name>
<feature type="region of interest" description="Disordered" evidence="8">
    <location>
        <begin position="1051"/>
        <end position="1285"/>
    </location>
</feature>
<dbReference type="PROSITE" id="PS00138">
    <property type="entry name" value="SUBTILASE_SER"/>
    <property type="match status" value="1"/>
</dbReference>
<dbReference type="Pfam" id="PF00082">
    <property type="entry name" value="Peptidase_S8"/>
    <property type="match status" value="1"/>
</dbReference>